<organism evidence="19 20">
    <name type="scientific">Rhodococcus pyridinivorans AK37</name>
    <dbReference type="NCBI Taxonomy" id="1114960"/>
    <lineage>
        <taxon>Bacteria</taxon>
        <taxon>Bacillati</taxon>
        <taxon>Actinomycetota</taxon>
        <taxon>Actinomycetes</taxon>
        <taxon>Mycobacteriales</taxon>
        <taxon>Nocardiaceae</taxon>
        <taxon>Rhodococcus</taxon>
    </lineage>
</organism>
<dbReference type="PANTHER" id="PTHR43706:SF47">
    <property type="entry name" value="EXTERNAL NADH-UBIQUINONE OXIDOREDUCTASE 1, MITOCHONDRIAL-RELATED"/>
    <property type="match status" value="1"/>
</dbReference>
<evidence type="ECO:0000256" key="2">
    <source>
        <dbReference type="ARBA" id="ARBA00004377"/>
    </source>
</evidence>
<dbReference type="GO" id="GO:0050136">
    <property type="term" value="F:NADH dehydrogenase (quinone) (non-electrogenic) activity"/>
    <property type="evidence" value="ECO:0007669"/>
    <property type="project" value="UniProtKB-EC"/>
</dbReference>
<evidence type="ECO:0000256" key="4">
    <source>
        <dbReference type="ARBA" id="ARBA00012637"/>
    </source>
</evidence>
<dbReference type="Gene3D" id="3.50.50.100">
    <property type="match status" value="1"/>
</dbReference>
<comment type="catalytic activity">
    <reaction evidence="14">
        <text>a quinone + NADH + H(+) = a quinol + NAD(+)</text>
        <dbReference type="Rhea" id="RHEA:46160"/>
        <dbReference type="ChEBI" id="CHEBI:15378"/>
        <dbReference type="ChEBI" id="CHEBI:24646"/>
        <dbReference type="ChEBI" id="CHEBI:57540"/>
        <dbReference type="ChEBI" id="CHEBI:57945"/>
        <dbReference type="ChEBI" id="CHEBI:132124"/>
        <dbReference type="EC" id="1.6.5.9"/>
    </reaction>
</comment>
<dbReference type="InterPro" id="IPR036188">
    <property type="entry name" value="FAD/NAD-bd_sf"/>
</dbReference>
<comment type="similarity">
    <text evidence="3">Belongs to the NADH dehydrogenase family.</text>
</comment>
<evidence type="ECO:0000256" key="11">
    <source>
        <dbReference type="ARBA" id="ARBA00023002"/>
    </source>
</evidence>
<feature type="domain" description="FAD/NAD(P)-binding" evidence="18">
    <location>
        <begin position="12"/>
        <end position="336"/>
    </location>
</feature>
<reference evidence="19 20" key="1">
    <citation type="submission" date="2011-12" db="EMBL/GenBank/DDBJ databases">
        <authorList>
            <person name="Kriszt B."/>
            <person name="Tancsics A."/>
            <person name="Cserhati M."/>
            <person name="Toth A."/>
            <person name="Nagy I."/>
            <person name="Horvath B."/>
            <person name="Tamura T."/>
            <person name="Kukolya J."/>
            <person name="Szoboszlay S."/>
        </authorList>
    </citation>
    <scope>NUCLEOTIDE SEQUENCE [LARGE SCALE GENOMIC DNA]</scope>
    <source>
        <strain evidence="19 20">AK37</strain>
    </source>
</reference>
<evidence type="ECO:0000313" key="20">
    <source>
        <dbReference type="Proteomes" id="UP000005064"/>
    </source>
</evidence>
<dbReference type="AlphaFoldDB" id="H0JT10"/>
<evidence type="ECO:0000256" key="7">
    <source>
        <dbReference type="ARBA" id="ARBA00022630"/>
    </source>
</evidence>
<keyword evidence="7" id="KW-0285">Flavoprotein</keyword>
<evidence type="ECO:0000256" key="12">
    <source>
        <dbReference type="ARBA" id="ARBA00023027"/>
    </source>
</evidence>
<accession>H0JT10</accession>
<evidence type="ECO:0000259" key="18">
    <source>
        <dbReference type="Pfam" id="PF07992"/>
    </source>
</evidence>
<keyword evidence="10 17" id="KW-1133">Transmembrane helix</keyword>
<dbReference type="PRINTS" id="PR00368">
    <property type="entry name" value="FADPNR"/>
</dbReference>
<dbReference type="Proteomes" id="UP000005064">
    <property type="component" value="Unassembled WGS sequence"/>
</dbReference>
<dbReference type="Pfam" id="PF07992">
    <property type="entry name" value="Pyr_redox_2"/>
    <property type="match status" value="1"/>
</dbReference>
<keyword evidence="5" id="KW-1003">Cell membrane</keyword>
<evidence type="ECO:0000256" key="1">
    <source>
        <dbReference type="ARBA" id="ARBA00001974"/>
    </source>
</evidence>
<keyword evidence="13 17" id="KW-0472">Membrane</keyword>
<feature type="compositionally biased region" description="Basic residues" evidence="16">
    <location>
        <begin position="440"/>
        <end position="451"/>
    </location>
</feature>
<dbReference type="EMBL" id="AHBW01000044">
    <property type="protein sequence ID" value="EHK82923.1"/>
    <property type="molecule type" value="Genomic_DNA"/>
</dbReference>
<feature type="compositionally biased region" description="Basic and acidic residues" evidence="16">
    <location>
        <begin position="426"/>
        <end position="439"/>
    </location>
</feature>
<keyword evidence="11" id="KW-0560">Oxidoreductase</keyword>
<keyword evidence="9" id="KW-0274">FAD</keyword>
<evidence type="ECO:0000313" key="19">
    <source>
        <dbReference type="EMBL" id="EHK82923.1"/>
    </source>
</evidence>
<dbReference type="InterPro" id="IPR023753">
    <property type="entry name" value="FAD/NAD-binding_dom"/>
</dbReference>
<comment type="catalytic activity">
    <reaction evidence="15">
        <text>a menaquinone + NADH + H(+) = a menaquinol + NAD(+)</text>
        <dbReference type="Rhea" id="RHEA:29235"/>
        <dbReference type="Rhea" id="RHEA-COMP:9537"/>
        <dbReference type="Rhea" id="RHEA-COMP:9539"/>
        <dbReference type="ChEBI" id="CHEBI:15378"/>
        <dbReference type="ChEBI" id="CHEBI:16374"/>
        <dbReference type="ChEBI" id="CHEBI:18151"/>
        <dbReference type="ChEBI" id="CHEBI:57540"/>
        <dbReference type="ChEBI" id="CHEBI:57945"/>
    </reaction>
</comment>
<evidence type="ECO:0000256" key="15">
    <source>
        <dbReference type="ARBA" id="ARBA00052097"/>
    </source>
</evidence>
<gene>
    <name evidence="19" type="ORF">AK37_14106</name>
</gene>
<dbReference type="InterPro" id="IPR045024">
    <property type="entry name" value="NDH-2"/>
</dbReference>
<evidence type="ECO:0000256" key="13">
    <source>
        <dbReference type="ARBA" id="ARBA00023136"/>
    </source>
</evidence>
<evidence type="ECO:0000256" key="8">
    <source>
        <dbReference type="ARBA" id="ARBA00022692"/>
    </source>
</evidence>
<comment type="subcellular location">
    <subcellularLocation>
        <location evidence="2">Cell inner membrane</location>
        <topology evidence="2">Single-pass membrane protein</topology>
    </subcellularLocation>
</comment>
<evidence type="ECO:0000256" key="17">
    <source>
        <dbReference type="SAM" id="Phobius"/>
    </source>
</evidence>
<feature type="region of interest" description="Disordered" evidence="16">
    <location>
        <begin position="426"/>
        <end position="480"/>
    </location>
</feature>
<proteinExistence type="inferred from homology"/>
<dbReference type="SUPFAM" id="SSF51905">
    <property type="entry name" value="FAD/NAD(P)-binding domain"/>
    <property type="match status" value="1"/>
</dbReference>
<feature type="compositionally biased region" description="Basic and acidic residues" evidence="16">
    <location>
        <begin position="452"/>
        <end position="461"/>
    </location>
</feature>
<dbReference type="GO" id="GO:0005886">
    <property type="term" value="C:plasma membrane"/>
    <property type="evidence" value="ECO:0007669"/>
    <property type="project" value="UniProtKB-SubCell"/>
</dbReference>
<comment type="cofactor">
    <cofactor evidence="1">
        <name>FAD</name>
        <dbReference type="ChEBI" id="CHEBI:57692"/>
    </cofactor>
</comment>
<evidence type="ECO:0000256" key="9">
    <source>
        <dbReference type="ARBA" id="ARBA00022827"/>
    </source>
</evidence>
<sequence>MSVEQTEPRRHRVVVIGSGFGGLFGTQALARADVDVTLVARTTHHLFQPLLYQVATGILSVGDIAPATRMVLRKQKNAQVLLGDVERIDLENRTVTSRFLERYTTTPFDSLIVAAGAGQSYFGNDQFAEFAPGMKTIDDALELRGRILGAFEQAELSHDHDERARLLTFVVVGAGPTGVELAGQIAELSRRTLKGTFRNIDPTEARVVLLDGASDVLPVYGGKLSRKARNTLERLGVEIQLGAMVTDVDADGLVVKEKDGSQRRIESQCKVWSAGVSASPLGKQLAEQSGAQVDRAGRVEVLPDLTLPGHPNVFVIGDMMSLNKLPGLAQVAMQGGKYAARQIIASLDGADPTHREPFKYFDKGSMATISRFSAVAKVGKLEISGFLGWVAWLFIHLLYLVGFSSKLSTAVVVGAGVLLHRPQRDGRDRAAGVRADRARAHARGRTRRRLAERRERDEGRGPLRTGAGRAGPRRDAGCGLTVGAPAGRGVPAGAARLQGQCPMRSAFVMFARRTCPCATRRSCSSTISTRHTCWVRPRWTGVPVAVRTPSRVARRKSVLLLTPTTLPLSPNQLAPATLATVSITAQYTPPCTMP</sequence>
<name>H0JT10_9NOCA</name>
<dbReference type="FunFam" id="3.50.50.100:FF:000011">
    <property type="entry name" value="Membrane NADH dehydrogenase"/>
    <property type="match status" value="1"/>
</dbReference>
<dbReference type="PATRIC" id="fig|1114960.4.peg.2879"/>
<keyword evidence="12" id="KW-0520">NAD</keyword>
<dbReference type="EC" id="1.6.5.9" evidence="4"/>
<evidence type="ECO:0000256" key="3">
    <source>
        <dbReference type="ARBA" id="ARBA00005272"/>
    </source>
</evidence>
<evidence type="ECO:0000256" key="6">
    <source>
        <dbReference type="ARBA" id="ARBA00022519"/>
    </source>
</evidence>
<evidence type="ECO:0000256" key="14">
    <source>
        <dbReference type="ARBA" id="ARBA00047599"/>
    </source>
</evidence>
<keyword evidence="6" id="KW-0997">Cell inner membrane</keyword>
<evidence type="ECO:0000256" key="5">
    <source>
        <dbReference type="ARBA" id="ARBA00022475"/>
    </source>
</evidence>
<evidence type="ECO:0000256" key="16">
    <source>
        <dbReference type="SAM" id="MobiDB-lite"/>
    </source>
</evidence>
<protein>
    <recommendedName>
        <fullName evidence="4">NADH:ubiquinone reductase (non-electrogenic)</fullName>
        <ecNumber evidence="4">1.6.5.9</ecNumber>
    </recommendedName>
</protein>
<dbReference type="PANTHER" id="PTHR43706">
    <property type="entry name" value="NADH DEHYDROGENASE"/>
    <property type="match status" value="1"/>
</dbReference>
<comment type="caution">
    <text evidence="19">The sequence shown here is derived from an EMBL/GenBank/DDBJ whole genome shotgun (WGS) entry which is preliminary data.</text>
</comment>
<evidence type="ECO:0000256" key="10">
    <source>
        <dbReference type="ARBA" id="ARBA00022989"/>
    </source>
</evidence>
<dbReference type="PRINTS" id="PR00411">
    <property type="entry name" value="PNDRDTASEI"/>
</dbReference>
<feature type="transmembrane region" description="Helical" evidence="17">
    <location>
        <begin position="386"/>
        <end position="419"/>
    </location>
</feature>
<keyword evidence="8 17" id="KW-0812">Transmembrane</keyword>